<reference evidence="10 11" key="1">
    <citation type="submission" date="2018-06" db="EMBL/GenBank/DDBJ databases">
        <title>Genomic Encyclopedia of Type Strains, Phase IV (KMG-IV): sequencing the most valuable type-strain genomes for metagenomic binning, comparative biology and taxonomic classification.</title>
        <authorList>
            <person name="Goeker M."/>
        </authorList>
    </citation>
    <scope>NUCLEOTIDE SEQUENCE [LARGE SCALE GENOMIC DNA]</scope>
    <source>
        <strain evidence="10 11">DSM 24875</strain>
    </source>
</reference>
<comment type="cofactor">
    <cofactor evidence="7">
        <name>heme</name>
        <dbReference type="ChEBI" id="CHEBI:30413"/>
    </cofactor>
</comment>
<dbReference type="InterPro" id="IPR017972">
    <property type="entry name" value="Cyt_P450_CS"/>
</dbReference>
<dbReference type="GO" id="GO:0005506">
    <property type="term" value="F:iron ion binding"/>
    <property type="evidence" value="ECO:0007669"/>
    <property type="project" value="InterPro"/>
</dbReference>
<dbReference type="SUPFAM" id="SSF48264">
    <property type="entry name" value="Cytochrome P450"/>
    <property type="match status" value="1"/>
</dbReference>
<dbReference type="AlphaFoldDB" id="A0A366F9Z4"/>
<comment type="caution">
    <text evidence="10">The sequence shown here is derived from an EMBL/GenBank/DDBJ whole genome shotgun (WGS) entry which is preliminary data.</text>
</comment>
<feature type="region of interest" description="Disordered" evidence="9">
    <location>
        <begin position="1"/>
        <end position="21"/>
    </location>
</feature>
<dbReference type="Proteomes" id="UP000253529">
    <property type="component" value="Unassembled WGS sequence"/>
</dbReference>
<dbReference type="InterPro" id="IPR036396">
    <property type="entry name" value="Cyt_P450_sf"/>
</dbReference>
<keyword evidence="11" id="KW-1185">Reference proteome</keyword>
<accession>A0A366F9Z4</accession>
<dbReference type="PANTHER" id="PTHR24291">
    <property type="entry name" value="CYTOCHROME P450 FAMILY 4"/>
    <property type="match status" value="1"/>
</dbReference>
<dbReference type="Pfam" id="PF00067">
    <property type="entry name" value="p450"/>
    <property type="match status" value="1"/>
</dbReference>
<organism evidence="10 11">
    <name type="scientific">Roseiarcus fermentans</name>
    <dbReference type="NCBI Taxonomy" id="1473586"/>
    <lineage>
        <taxon>Bacteria</taxon>
        <taxon>Pseudomonadati</taxon>
        <taxon>Pseudomonadota</taxon>
        <taxon>Alphaproteobacteria</taxon>
        <taxon>Hyphomicrobiales</taxon>
        <taxon>Roseiarcaceae</taxon>
        <taxon>Roseiarcus</taxon>
    </lineage>
</organism>
<evidence type="ECO:0000256" key="5">
    <source>
        <dbReference type="ARBA" id="ARBA00023004"/>
    </source>
</evidence>
<keyword evidence="3 7" id="KW-0479">Metal-binding</keyword>
<evidence type="ECO:0000256" key="7">
    <source>
        <dbReference type="PIRSR" id="PIRSR602403-1"/>
    </source>
</evidence>
<dbReference type="InterPro" id="IPR050196">
    <property type="entry name" value="Cytochrome_P450_Monoox"/>
</dbReference>
<gene>
    <name evidence="10" type="ORF">DFR50_116134</name>
</gene>
<dbReference type="OrthoDB" id="9764248at2"/>
<dbReference type="InterPro" id="IPR001128">
    <property type="entry name" value="Cyt_P450"/>
</dbReference>
<dbReference type="EMBL" id="QNRK01000016">
    <property type="protein sequence ID" value="RBP11438.1"/>
    <property type="molecule type" value="Genomic_DNA"/>
</dbReference>
<comment type="similarity">
    <text evidence="1 8">Belongs to the cytochrome P450 family.</text>
</comment>
<dbReference type="GO" id="GO:0004497">
    <property type="term" value="F:monooxygenase activity"/>
    <property type="evidence" value="ECO:0007669"/>
    <property type="project" value="UniProtKB-KW"/>
</dbReference>
<keyword evidence="2 7" id="KW-0349">Heme</keyword>
<dbReference type="PRINTS" id="PR00385">
    <property type="entry name" value="P450"/>
</dbReference>
<dbReference type="Gene3D" id="1.10.630.10">
    <property type="entry name" value="Cytochrome P450"/>
    <property type="match status" value="1"/>
</dbReference>
<evidence type="ECO:0000313" key="11">
    <source>
        <dbReference type="Proteomes" id="UP000253529"/>
    </source>
</evidence>
<keyword evidence="4 8" id="KW-0560">Oxidoreductase</keyword>
<feature type="binding site" description="axial binding residue" evidence="7">
    <location>
        <position position="408"/>
    </location>
    <ligand>
        <name>heme</name>
        <dbReference type="ChEBI" id="CHEBI:30413"/>
    </ligand>
    <ligandPart>
        <name>Fe</name>
        <dbReference type="ChEBI" id="CHEBI:18248"/>
    </ligandPart>
</feature>
<dbReference type="InterPro" id="IPR002403">
    <property type="entry name" value="Cyt_P450_E_grp-IV"/>
</dbReference>
<evidence type="ECO:0000256" key="3">
    <source>
        <dbReference type="ARBA" id="ARBA00022723"/>
    </source>
</evidence>
<dbReference type="GO" id="GO:0020037">
    <property type="term" value="F:heme binding"/>
    <property type="evidence" value="ECO:0007669"/>
    <property type="project" value="InterPro"/>
</dbReference>
<name>A0A366F9Z4_9HYPH</name>
<protein>
    <submittedName>
        <fullName evidence="10">Cytochrome P450</fullName>
    </submittedName>
</protein>
<evidence type="ECO:0000256" key="6">
    <source>
        <dbReference type="ARBA" id="ARBA00023033"/>
    </source>
</evidence>
<dbReference type="RefSeq" id="WP_113890220.1">
    <property type="nucleotide sequence ID" value="NZ_QNRK01000016.1"/>
</dbReference>
<evidence type="ECO:0000313" key="10">
    <source>
        <dbReference type="EMBL" id="RBP11438.1"/>
    </source>
</evidence>
<evidence type="ECO:0000256" key="2">
    <source>
        <dbReference type="ARBA" id="ARBA00022617"/>
    </source>
</evidence>
<dbReference type="PRINTS" id="PR00465">
    <property type="entry name" value="EP450IV"/>
</dbReference>
<evidence type="ECO:0000256" key="9">
    <source>
        <dbReference type="SAM" id="MobiDB-lite"/>
    </source>
</evidence>
<evidence type="ECO:0000256" key="4">
    <source>
        <dbReference type="ARBA" id="ARBA00023002"/>
    </source>
</evidence>
<proteinExistence type="inferred from homology"/>
<dbReference type="PROSITE" id="PS00086">
    <property type="entry name" value="CYTOCHROME_P450"/>
    <property type="match status" value="1"/>
</dbReference>
<dbReference type="PANTHER" id="PTHR24291:SF50">
    <property type="entry name" value="BIFUNCTIONAL ALBAFLAVENONE MONOOXYGENASE_TERPENE SYNTHASE"/>
    <property type="match status" value="1"/>
</dbReference>
<evidence type="ECO:0000256" key="1">
    <source>
        <dbReference type="ARBA" id="ARBA00010617"/>
    </source>
</evidence>
<dbReference type="GO" id="GO:0016705">
    <property type="term" value="F:oxidoreductase activity, acting on paired donors, with incorporation or reduction of molecular oxygen"/>
    <property type="evidence" value="ECO:0007669"/>
    <property type="project" value="InterPro"/>
</dbReference>
<keyword evidence="6 8" id="KW-0503">Monooxygenase</keyword>
<sequence>MATAASPGLFTPPYPRRTETPRGALSTILTLRRNPLEIWGRAHFEQPILIGRTVLGLRAAAHDPAAVRRVFLDNVANYRKDDLQLRILRPGLGNGLVTAEGDSWRLQRRSLAPLFSPRTVADFAPAMQRIAAATVERLRRRRDGAVADVGELTSRMALEALEQTLFSQGLGRDPSAFQRAVNAYFDSFGRLDPLDLLGAPDFLPRLGRLRGRPALKFLDEAVDAIVEGRKRLLDRGDEAPRDILTLLLAARDPETGRGLPDADIRANIVTFIFAGHETTANGLTWTLYLLSQARDWRARAEGEADRAFDPARPSTFEDCAVLRAVFEEALRLYPPAAALSRQAIADDEILGVRIPAGTVVSIAPYVLHRRPNLWINPDAFDPSRFLGPARERIDRFAYIPFGAGPRVCIGMPFSLQEGVVILANLLRSFRFELVEGQRAEPLQRITLRPRGGLKMHVRRRDSKFETRS</sequence>
<evidence type="ECO:0000256" key="8">
    <source>
        <dbReference type="RuleBase" id="RU000461"/>
    </source>
</evidence>
<keyword evidence="5 7" id="KW-0408">Iron</keyword>